<evidence type="ECO:0000256" key="1">
    <source>
        <dbReference type="SAM" id="MobiDB-lite"/>
    </source>
</evidence>
<feature type="compositionally biased region" description="Acidic residues" evidence="1">
    <location>
        <begin position="157"/>
        <end position="166"/>
    </location>
</feature>
<feature type="compositionally biased region" description="Acidic residues" evidence="1">
    <location>
        <begin position="211"/>
        <end position="261"/>
    </location>
</feature>
<accession>A0A550CWJ6</accession>
<feature type="region of interest" description="Disordered" evidence="1">
    <location>
        <begin position="128"/>
        <end position="166"/>
    </location>
</feature>
<reference evidence="2 3" key="1">
    <citation type="journal article" date="2019" name="New Phytol.">
        <title>Comparative genomics reveals unique wood-decay strategies and fruiting body development in the Schizophyllaceae.</title>
        <authorList>
            <person name="Almasi E."/>
            <person name="Sahu N."/>
            <person name="Krizsan K."/>
            <person name="Balint B."/>
            <person name="Kovacs G.M."/>
            <person name="Kiss B."/>
            <person name="Cseklye J."/>
            <person name="Drula E."/>
            <person name="Henrissat B."/>
            <person name="Nagy I."/>
            <person name="Chovatia M."/>
            <person name="Adam C."/>
            <person name="LaButti K."/>
            <person name="Lipzen A."/>
            <person name="Riley R."/>
            <person name="Grigoriev I.V."/>
            <person name="Nagy L.G."/>
        </authorList>
    </citation>
    <scope>NUCLEOTIDE SEQUENCE [LARGE SCALE GENOMIC DNA]</scope>
    <source>
        <strain evidence="2 3">NL-1724</strain>
    </source>
</reference>
<comment type="caution">
    <text evidence="2">The sequence shown here is derived from an EMBL/GenBank/DDBJ whole genome shotgun (WGS) entry which is preliminary data.</text>
</comment>
<gene>
    <name evidence="2" type="ORF">BD626DRAFT_6921</name>
</gene>
<evidence type="ECO:0000313" key="3">
    <source>
        <dbReference type="Proteomes" id="UP000320762"/>
    </source>
</evidence>
<feature type="compositionally biased region" description="Basic and acidic residues" evidence="1">
    <location>
        <begin position="201"/>
        <end position="210"/>
    </location>
</feature>
<dbReference type="Proteomes" id="UP000320762">
    <property type="component" value="Unassembled WGS sequence"/>
</dbReference>
<evidence type="ECO:0000313" key="2">
    <source>
        <dbReference type="EMBL" id="TRM69162.1"/>
    </source>
</evidence>
<dbReference type="EMBL" id="VDMD01000001">
    <property type="protein sequence ID" value="TRM69162.1"/>
    <property type="molecule type" value="Genomic_DNA"/>
</dbReference>
<proteinExistence type="predicted"/>
<sequence length="261" mass="29783">MPRISRAADQRTLEYLPVASLLIIQNLSDPLSDPLDRPTGTDLFLLDAYRLCELADIYTPRLDACGNDLRALLRVSRRLCGKLEDITKRMMLAVLGGPAAMTADLDGIEFTSLMNTTLAVGMARIRTQDEENERRKRKRKERRRRRRRARGRRDALDSDSSDDDDLLREELEEPDYHTNMLVAVSLACPYRDLVKAREKAVEEGKETVHDSEDETEEENEDDEDMEEGGEEDDDMDDEEGSSENEEMSDDEGSSENEEMSD</sequence>
<feature type="compositionally biased region" description="Basic residues" evidence="1">
    <location>
        <begin position="135"/>
        <end position="151"/>
    </location>
</feature>
<keyword evidence="3" id="KW-1185">Reference proteome</keyword>
<dbReference type="AlphaFoldDB" id="A0A550CWJ6"/>
<protein>
    <submittedName>
        <fullName evidence="2">Uncharacterized protein</fullName>
    </submittedName>
</protein>
<feature type="region of interest" description="Disordered" evidence="1">
    <location>
        <begin position="201"/>
        <end position="261"/>
    </location>
</feature>
<name>A0A550CWJ6_9AGAR</name>
<organism evidence="2 3">
    <name type="scientific">Schizophyllum amplum</name>
    <dbReference type="NCBI Taxonomy" id="97359"/>
    <lineage>
        <taxon>Eukaryota</taxon>
        <taxon>Fungi</taxon>
        <taxon>Dikarya</taxon>
        <taxon>Basidiomycota</taxon>
        <taxon>Agaricomycotina</taxon>
        <taxon>Agaricomycetes</taxon>
        <taxon>Agaricomycetidae</taxon>
        <taxon>Agaricales</taxon>
        <taxon>Schizophyllaceae</taxon>
        <taxon>Schizophyllum</taxon>
    </lineage>
</organism>